<evidence type="ECO:0000313" key="7">
    <source>
        <dbReference type="Proteomes" id="UP000065473"/>
    </source>
</evidence>
<dbReference type="InterPro" id="IPR036291">
    <property type="entry name" value="NAD(P)-bd_dom_sf"/>
</dbReference>
<dbReference type="InterPro" id="IPR006108">
    <property type="entry name" value="3HC_DH_C"/>
</dbReference>
<dbReference type="OMA" id="MAHPMGP"/>
<dbReference type="Gene3D" id="1.10.1040.10">
    <property type="entry name" value="N-(1-d-carboxylethyl)-l-norvaline Dehydrogenase, domain 2"/>
    <property type="match status" value="2"/>
</dbReference>
<dbReference type="GO" id="GO:0070403">
    <property type="term" value="F:NAD+ binding"/>
    <property type="evidence" value="ECO:0007669"/>
    <property type="project" value="InterPro"/>
</dbReference>
<dbReference type="OrthoDB" id="39812at2157"/>
<sequence>MEIRKFTVVGAGSMGHGIAELALIAGYDVWLNDVAENILKNAKERIGWSLKRLSEKGSIKEDPEKILSRLHLTVSQEEAMKDTDFLIEAVIEDINVKKKVFEKADSLASKDAILASNTSSLPITEIATAVKRPERVVGMHFFNPPVLMQLVEIIKGEKTSEETMKRAYEMGKKLGRDPILVKKDVPGFLVNRILFRVNDISCLLVEKGKADVLEVDASAIYELGFPMGVFLLQDYAGVDVAYLVGKAMGERGFKAYECKAFEQLYKAKNLGVKTGKGFYSYPEPNKFVKPSIPKEKANKIPGIMLIAPAINEGAYLVREGIVTKEDTDKGCKLGLNWPKGVFEYADEYGLDNVVKTLEDLRKETGLDYFTPDPLLTKMVKEGRLGKKVGKGFYEYK</sequence>
<dbReference type="FunFam" id="3.40.50.720:FF:000009">
    <property type="entry name" value="Fatty oxidation complex, alpha subunit"/>
    <property type="match status" value="1"/>
</dbReference>
<dbReference type="STRING" id="1435377.SUSAZ_05015"/>
<dbReference type="Pfam" id="PF00725">
    <property type="entry name" value="3HCDH"/>
    <property type="match status" value="2"/>
</dbReference>
<dbReference type="RefSeq" id="WP_011277937.1">
    <property type="nucleotide sequence ID" value="NZ_BHWZ01000002.1"/>
</dbReference>
<feature type="domain" description="3-hydroxyacyl-CoA dehydrogenase NAD binding" evidence="3">
    <location>
        <begin position="6"/>
        <end position="184"/>
    </location>
</feature>
<dbReference type="GO" id="GO:0016616">
    <property type="term" value="F:oxidoreductase activity, acting on the CH-OH group of donors, NAD or NADP as acceptor"/>
    <property type="evidence" value="ECO:0007669"/>
    <property type="project" value="InterPro"/>
</dbReference>
<gene>
    <name evidence="4" type="ORF">ATY89_01080</name>
    <name evidence="5" type="ORF">ATZ20_04115</name>
</gene>
<dbReference type="Proteomes" id="UP000060043">
    <property type="component" value="Chromosome"/>
</dbReference>
<evidence type="ECO:0000259" key="2">
    <source>
        <dbReference type="Pfam" id="PF00725"/>
    </source>
</evidence>
<name>A0A0U3FLK5_9CREN</name>
<feature type="domain" description="3-hydroxyacyl-CoA dehydrogenase C-terminal" evidence="2">
    <location>
        <begin position="187"/>
        <end position="281"/>
    </location>
</feature>
<accession>A0A0U3FLK5</accession>
<feature type="domain" description="3-hydroxyacyl-CoA dehydrogenase C-terminal" evidence="2">
    <location>
        <begin position="305"/>
        <end position="395"/>
    </location>
</feature>
<dbReference type="Gene3D" id="3.40.50.720">
    <property type="entry name" value="NAD(P)-binding Rossmann-like Domain"/>
    <property type="match status" value="1"/>
</dbReference>
<dbReference type="EMBL" id="CP013694">
    <property type="protein sequence ID" value="ALU28686.1"/>
    <property type="molecule type" value="Genomic_DNA"/>
</dbReference>
<evidence type="ECO:0000313" key="4">
    <source>
        <dbReference type="EMBL" id="ALU28686.1"/>
    </source>
</evidence>
<dbReference type="PANTHER" id="PTHR48075">
    <property type="entry name" value="3-HYDROXYACYL-COA DEHYDROGENASE FAMILY PROTEIN"/>
    <property type="match status" value="1"/>
</dbReference>
<dbReference type="InterPro" id="IPR013328">
    <property type="entry name" value="6PGD_dom2"/>
</dbReference>
<keyword evidence="1" id="KW-0560">Oxidoreductase</keyword>
<dbReference type="SMR" id="A0A0U3FLK5"/>
<dbReference type="Pfam" id="PF02737">
    <property type="entry name" value="3HCDH_N"/>
    <property type="match status" value="1"/>
</dbReference>
<dbReference type="GeneID" id="14551588"/>
<dbReference type="GO" id="GO:0006631">
    <property type="term" value="P:fatty acid metabolic process"/>
    <property type="evidence" value="ECO:0007669"/>
    <property type="project" value="InterPro"/>
</dbReference>
<dbReference type="SUPFAM" id="SSF48179">
    <property type="entry name" value="6-phosphogluconate dehydrogenase C-terminal domain-like"/>
    <property type="match status" value="2"/>
</dbReference>
<dbReference type="Proteomes" id="UP000065473">
    <property type="component" value="Chromosome"/>
</dbReference>
<dbReference type="PaxDb" id="1435377-SUSAZ_05015"/>
<dbReference type="InterPro" id="IPR006176">
    <property type="entry name" value="3-OHacyl-CoA_DH_NAD-bd"/>
</dbReference>
<dbReference type="EMBL" id="CP013695">
    <property type="protein sequence ID" value="ALU31403.1"/>
    <property type="molecule type" value="Genomic_DNA"/>
</dbReference>
<dbReference type="SUPFAM" id="SSF51735">
    <property type="entry name" value="NAD(P)-binding Rossmann-fold domains"/>
    <property type="match status" value="1"/>
</dbReference>
<dbReference type="InterPro" id="IPR008927">
    <property type="entry name" value="6-PGluconate_DH-like_C_sf"/>
</dbReference>
<evidence type="ECO:0000259" key="3">
    <source>
        <dbReference type="Pfam" id="PF02737"/>
    </source>
</evidence>
<organism evidence="4 7">
    <name type="scientific">Sulfolobus acidocaldarius</name>
    <dbReference type="NCBI Taxonomy" id="2285"/>
    <lineage>
        <taxon>Archaea</taxon>
        <taxon>Thermoproteota</taxon>
        <taxon>Thermoprotei</taxon>
        <taxon>Sulfolobales</taxon>
        <taxon>Sulfolobaceae</taxon>
        <taxon>Sulfolobus</taxon>
    </lineage>
</organism>
<proteinExistence type="predicted"/>
<evidence type="ECO:0000313" key="5">
    <source>
        <dbReference type="EMBL" id="ALU31403.1"/>
    </source>
</evidence>
<dbReference type="AlphaFoldDB" id="A0A0U3FLK5"/>
<evidence type="ECO:0000256" key="1">
    <source>
        <dbReference type="ARBA" id="ARBA00023002"/>
    </source>
</evidence>
<evidence type="ECO:0000313" key="6">
    <source>
        <dbReference type="Proteomes" id="UP000060043"/>
    </source>
</evidence>
<protein>
    <submittedName>
        <fullName evidence="4">3-hydroxybutyryl-CoA dehydrogenase</fullName>
    </submittedName>
</protein>
<dbReference type="PANTHER" id="PTHR48075:SF5">
    <property type="entry name" value="3-HYDROXYBUTYRYL-COA DEHYDROGENASE"/>
    <property type="match status" value="1"/>
</dbReference>
<reference evidence="6 7" key="1">
    <citation type="submission" date="2015-12" db="EMBL/GenBank/DDBJ databases">
        <title>A stable core within a dynamic pangenome in Sulfolobus acidocaldarius.</title>
        <authorList>
            <person name="Anderson R."/>
            <person name="Kouris A."/>
            <person name="Seward C."/>
            <person name="Campbell K."/>
            <person name="Whitaker R."/>
        </authorList>
    </citation>
    <scope>NUCLEOTIDE SEQUENCE [LARGE SCALE GENOMIC DNA]</scope>
    <source>
        <strain evidence="4 7">GG12-C01-09</strain>
        <strain evidence="5 6">NG05B_CO5_07</strain>
    </source>
</reference>